<proteinExistence type="predicted"/>
<feature type="compositionally biased region" description="Low complexity" evidence="1">
    <location>
        <begin position="472"/>
        <end position="497"/>
    </location>
</feature>
<comment type="caution">
    <text evidence="4">The sequence shown here is derived from an EMBL/GenBank/DDBJ whole genome shotgun (WGS) entry which is preliminary data.</text>
</comment>
<feature type="compositionally biased region" description="Low complexity" evidence="1">
    <location>
        <begin position="429"/>
        <end position="442"/>
    </location>
</feature>
<evidence type="ECO:0000256" key="2">
    <source>
        <dbReference type="SAM" id="Phobius"/>
    </source>
</evidence>
<feature type="compositionally biased region" description="Polar residues" evidence="1">
    <location>
        <begin position="498"/>
        <end position="509"/>
    </location>
</feature>
<dbReference type="Proteomes" id="UP000887458">
    <property type="component" value="Unassembled WGS sequence"/>
</dbReference>
<keyword evidence="3" id="KW-0732">Signal</keyword>
<feature type="region of interest" description="Disordered" evidence="1">
    <location>
        <begin position="421"/>
        <end position="446"/>
    </location>
</feature>
<reference evidence="4 5" key="2">
    <citation type="journal article" date="2022" name="Mol. Biol. Evol.">
        <title>Comparative Genomics Reveals Insights into the Divergent Evolution of Astigmatic Mites and Household Pest Adaptations.</title>
        <authorList>
            <person name="Xiong Q."/>
            <person name="Wan A.T."/>
            <person name="Liu X."/>
            <person name="Fung C.S."/>
            <person name="Xiao X."/>
            <person name="Malainual N."/>
            <person name="Hou J."/>
            <person name="Wang L."/>
            <person name="Wang M."/>
            <person name="Yang K.Y."/>
            <person name="Cui Y."/>
            <person name="Leung E.L."/>
            <person name="Nong W."/>
            <person name="Shin S.K."/>
            <person name="Au S.W."/>
            <person name="Jeong K.Y."/>
            <person name="Chew F.T."/>
            <person name="Hui J.H."/>
            <person name="Leung T.F."/>
            <person name="Tungtrongchitr A."/>
            <person name="Zhong N."/>
            <person name="Liu Z."/>
            <person name="Tsui S.K."/>
        </authorList>
    </citation>
    <scope>NUCLEOTIDE SEQUENCE [LARGE SCALE GENOMIC DNA]</scope>
    <source>
        <strain evidence="4">Derp</strain>
    </source>
</reference>
<keyword evidence="2" id="KW-0812">Transmembrane</keyword>
<protein>
    <submittedName>
        <fullName evidence="4">Uncharacterized protein</fullName>
    </submittedName>
</protein>
<reference evidence="4 5" key="1">
    <citation type="journal article" date="2018" name="J. Allergy Clin. Immunol.">
        <title>High-quality assembly of Dermatophagoides pteronyssinus genome and transcriptome reveals a wide range of novel allergens.</title>
        <authorList>
            <person name="Liu X.Y."/>
            <person name="Yang K.Y."/>
            <person name="Wang M.Q."/>
            <person name="Kwok J.S."/>
            <person name="Zeng X."/>
            <person name="Yang Z."/>
            <person name="Xiao X.J."/>
            <person name="Lau C.P."/>
            <person name="Li Y."/>
            <person name="Huang Z.M."/>
            <person name="Ba J.G."/>
            <person name="Yim A.K."/>
            <person name="Ouyang C.Y."/>
            <person name="Ngai S.M."/>
            <person name="Chan T.F."/>
            <person name="Leung E.L."/>
            <person name="Liu L."/>
            <person name="Liu Z.G."/>
            <person name="Tsui S.K."/>
        </authorList>
    </citation>
    <scope>NUCLEOTIDE SEQUENCE [LARGE SCALE GENOMIC DNA]</scope>
    <source>
        <strain evidence="4">Derp</strain>
    </source>
</reference>
<feature type="transmembrane region" description="Helical" evidence="2">
    <location>
        <begin position="383"/>
        <end position="406"/>
    </location>
</feature>
<evidence type="ECO:0000256" key="1">
    <source>
        <dbReference type="SAM" id="MobiDB-lite"/>
    </source>
</evidence>
<organism evidence="4 5">
    <name type="scientific">Dermatophagoides pteronyssinus</name>
    <name type="common">European house dust mite</name>
    <dbReference type="NCBI Taxonomy" id="6956"/>
    <lineage>
        <taxon>Eukaryota</taxon>
        <taxon>Metazoa</taxon>
        <taxon>Ecdysozoa</taxon>
        <taxon>Arthropoda</taxon>
        <taxon>Chelicerata</taxon>
        <taxon>Arachnida</taxon>
        <taxon>Acari</taxon>
        <taxon>Acariformes</taxon>
        <taxon>Sarcoptiformes</taxon>
        <taxon>Astigmata</taxon>
        <taxon>Psoroptidia</taxon>
        <taxon>Analgoidea</taxon>
        <taxon>Pyroglyphidae</taxon>
        <taxon>Dermatophagoidinae</taxon>
        <taxon>Dermatophagoides</taxon>
    </lineage>
</organism>
<feature type="region of interest" description="Disordered" evidence="1">
    <location>
        <begin position="472"/>
        <end position="509"/>
    </location>
</feature>
<dbReference type="InterPro" id="IPR053019">
    <property type="entry name" value="GATA_zinc_finger"/>
</dbReference>
<name>A0ABQ8JM54_DERPT</name>
<gene>
    <name evidence="4" type="ORF">DERP_005287</name>
</gene>
<dbReference type="PANTHER" id="PTHR23353">
    <property type="entry name" value="RAB-GAP/TBC-RELATED"/>
    <property type="match status" value="1"/>
</dbReference>
<feature type="signal peptide" evidence="3">
    <location>
        <begin position="1"/>
        <end position="15"/>
    </location>
</feature>
<feature type="chain" id="PRO_5045828702" evidence="3">
    <location>
        <begin position="16"/>
        <end position="509"/>
    </location>
</feature>
<dbReference type="EMBL" id="NJHN03000031">
    <property type="protein sequence ID" value="KAH9423706.1"/>
    <property type="molecule type" value="Genomic_DNA"/>
</dbReference>
<keyword evidence="2" id="KW-1133">Transmembrane helix</keyword>
<evidence type="ECO:0000313" key="5">
    <source>
        <dbReference type="Proteomes" id="UP000887458"/>
    </source>
</evidence>
<keyword evidence="5" id="KW-1185">Reference proteome</keyword>
<evidence type="ECO:0000256" key="3">
    <source>
        <dbReference type="SAM" id="SignalP"/>
    </source>
</evidence>
<sequence>MAGIIITIILLFIFAIDISNLINEDHFDHPFNDDHDDEEDHHYQIHQLYQLNNDLFVDNNNFNNKQMKKILPHPNIDDNNIKIIIDDHQRKISLLFQHISIKPFIAYIQYDNFIFVCDERRIYITTIRTKFYNPLGIYNDFKIIYEDKFAPDLTDLAIDFYKKRLFFLNVNGEIGYFNLCPQIRFGDMIKTNNLQNDYKHDNTLLFLFVDNINQKLLWGDENQIIKCETNGDNVELVHKFGYIQLSTKLDSRPMDIDGDCLYWNDRNSLYKLTNNGQMNRLLDDPRFITNKIKVVDDGKYVYFLSMGNILYRLDLSERRPKFNKILELIDKNFTISSFDIIIDSYNDEWCPIKSSYDYYNTEEHESIWNEIVEIVFGRRMDKFLAVLIINTLITILTAIAILIYVYKNFYHKFKPPHSNNRSIPKIIDDNNNNNNNNNNNDDTINKLSGIEQSSSIFSPLSATMTTITNTKPMTTNRTSFLSQQQQQQQPQQPQQQQLTSTNPKMSIQL</sequence>
<keyword evidence="2" id="KW-0472">Membrane</keyword>
<dbReference type="SUPFAM" id="SSF63825">
    <property type="entry name" value="YWTD domain"/>
    <property type="match status" value="1"/>
</dbReference>
<evidence type="ECO:0000313" key="4">
    <source>
        <dbReference type="EMBL" id="KAH9423706.1"/>
    </source>
</evidence>
<accession>A0ABQ8JM54</accession>